<dbReference type="AlphaFoldDB" id="A0A1F4Y667"/>
<dbReference type="STRING" id="1797247.A2419_03325"/>
<protein>
    <recommendedName>
        <fullName evidence="2">Chromosomal replication initiator DnaA C-terminal domain-containing protein</fullName>
    </recommendedName>
</protein>
<organism evidence="3 4">
    <name type="scientific">Candidatus Adlerbacteria bacterium RIFOXYC1_FULL_48_26</name>
    <dbReference type="NCBI Taxonomy" id="1797247"/>
    <lineage>
        <taxon>Bacteria</taxon>
        <taxon>Candidatus Adleribacteriota</taxon>
    </lineage>
</organism>
<dbReference type="Pfam" id="PF08299">
    <property type="entry name" value="Bac_DnaA_C"/>
    <property type="match status" value="1"/>
</dbReference>
<evidence type="ECO:0000313" key="3">
    <source>
        <dbReference type="EMBL" id="OGC88763.1"/>
    </source>
</evidence>
<evidence type="ECO:0000313" key="4">
    <source>
        <dbReference type="Proteomes" id="UP000176568"/>
    </source>
</evidence>
<dbReference type="GO" id="GO:0006275">
    <property type="term" value="P:regulation of DNA replication"/>
    <property type="evidence" value="ECO:0007669"/>
    <property type="project" value="InterPro"/>
</dbReference>
<dbReference type="Proteomes" id="UP000176568">
    <property type="component" value="Unassembled WGS sequence"/>
</dbReference>
<comment type="caution">
    <text evidence="3">The sequence shown here is derived from an EMBL/GenBank/DDBJ whole genome shotgun (WGS) entry which is preliminary data.</text>
</comment>
<dbReference type="GO" id="GO:0005524">
    <property type="term" value="F:ATP binding"/>
    <property type="evidence" value="ECO:0007669"/>
    <property type="project" value="InterPro"/>
</dbReference>
<sequence length="251" mass="28118">MLEFFSKTNPLLQNWGATVLWCQLVQLGRLLMSSPQDKSKDTKGVTGLDLLRSLRPQAVMPPYVGGGHENPNVRAERIAKEKAEAEARQKNLQLRDSAPRTSHPAIRTSFPLPSSVAEVDILKRLPLKEIVETAATIFEMKPSELLSKSRAQEISRPRQVVAYFMTRYAHCTIEAVAKALNFRGYSSVNHARDRMESLLEFGPTDEVERQMLVGLRKLCEHYGKPLPLSAHWPEEKATAKGKNPFGNTNAS</sequence>
<feature type="region of interest" description="Disordered" evidence="1">
    <location>
        <begin position="82"/>
        <end position="109"/>
    </location>
</feature>
<dbReference type="GO" id="GO:0043565">
    <property type="term" value="F:sequence-specific DNA binding"/>
    <property type="evidence" value="ECO:0007669"/>
    <property type="project" value="InterPro"/>
</dbReference>
<proteinExistence type="predicted"/>
<dbReference type="CDD" id="cd06571">
    <property type="entry name" value="Bac_DnaA_C"/>
    <property type="match status" value="1"/>
</dbReference>
<reference evidence="3 4" key="1">
    <citation type="journal article" date="2016" name="Nat. Commun.">
        <title>Thousands of microbial genomes shed light on interconnected biogeochemical processes in an aquifer system.</title>
        <authorList>
            <person name="Anantharaman K."/>
            <person name="Brown C.T."/>
            <person name="Hug L.A."/>
            <person name="Sharon I."/>
            <person name="Castelle C.J."/>
            <person name="Probst A.J."/>
            <person name="Thomas B.C."/>
            <person name="Singh A."/>
            <person name="Wilkins M.J."/>
            <person name="Karaoz U."/>
            <person name="Brodie E.L."/>
            <person name="Williams K.H."/>
            <person name="Hubbard S.S."/>
            <person name="Banfield J.F."/>
        </authorList>
    </citation>
    <scope>NUCLEOTIDE SEQUENCE [LARGE SCALE GENOMIC DNA]</scope>
</reference>
<dbReference type="InterPro" id="IPR010921">
    <property type="entry name" value="Trp_repressor/repl_initiator"/>
</dbReference>
<evidence type="ECO:0000259" key="2">
    <source>
        <dbReference type="SMART" id="SM00760"/>
    </source>
</evidence>
<dbReference type="EMBL" id="MEXB01000004">
    <property type="protein sequence ID" value="OGC88763.1"/>
    <property type="molecule type" value="Genomic_DNA"/>
</dbReference>
<dbReference type="SMART" id="SM00760">
    <property type="entry name" value="Bac_DnaA_C"/>
    <property type="match status" value="1"/>
</dbReference>
<accession>A0A1F4Y667</accession>
<dbReference type="SUPFAM" id="SSF48295">
    <property type="entry name" value="TrpR-like"/>
    <property type="match status" value="1"/>
</dbReference>
<dbReference type="Gene3D" id="1.10.1750.10">
    <property type="match status" value="1"/>
</dbReference>
<dbReference type="GO" id="GO:0006270">
    <property type="term" value="P:DNA replication initiation"/>
    <property type="evidence" value="ECO:0007669"/>
    <property type="project" value="InterPro"/>
</dbReference>
<name>A0A1F4Y667_9BACT</name>
<feature type="domain" description="Chromosomal replication initiator DnaA C-terminal" evidence="2">
    <location>
        <begin position="126"/>
        <end position="195"/>
    </location>
</feature>
<evidence type="ECO:0000256" key="1">
    <source>
        <dbReference type="SAM" id="MobiDB-lite"/>
    </source>
</evidence>
<gene>
    <name evidence="3" type="ORF">A2419_03325</name>
</gene>
<dbReference type="InterPro" id="IPR013159">
    <property type="entry name" value="DnaA_C"/>
</dbReference>